<feature type="compositionally biased region" description="Acidic residues" evidence="2">
    <location>
        <begin position="119"/>
        <end position="131"/>
    </location>
</feature>
<keyword evidence="4" id="KW-1185">Reference proteome</keyword>
<protein>
    <submittedName>
        <fullName evidence="3">Uncharacterized protein</fullName>
    </submittedName>
</protein>
<dbReference type="PANTHER" id="PTHR13582">
    <property type="entry name" value="M-PHASE PHOSPHOPROTEIN 6"/>
    <property type="match status" value="1"/>
</dbReference>
<feature type="coiled-coil region" evidence="1">
    <location>
        <begin position="24"/>
        <end position="53"/>
    </location>
</feature>
<evidence type="ECO:0000313" key="3">
    <source>
        <dbReference type="EMBL" id="KAL3087294.1"/>
    </source>
</evidence>
<dbReference type="AlphaFoldDB" id="A0ABD2J9Q9"/>
<feature type="compositionally biased region" description="Basic and acidic residues" evidence="2">
    <location>
        <begin position="132"/>
        <end position="144"/>
    </location>
</feature>
<feature type="compositionally biased region" description="Basic residues" evidence="2">
    <location>
        <begin position="166"/>
        <end position="193"/>
    </location>
</feature>
<evidence type="ECO:0000313" key="4">
    <source>
        <dbReference type="Proteomes" id="UP001620626"/>
    </source>
</evidence>
<evidence type="ECO:0000256" key="2">
    <source>
        <dbReference type="SAM" id="MobiDB-lite"/>
    </source>
</evidence>
<reference evidence="3 4" key="1">
    <citation type="submission" date="2024-10" db="EMBL/GenBank/DDBJ databases">
        <authorList>
            <person name="Kim D."/>
        </authorList>
    </citation>
    <scope>NUCLEOTIDE SEQUENCE [LARGE SCALE GENOMIC DNA]</scope>
    <source>
        <strain evidence="3">BH-2024</strain>
    </source>
</reference>
<keyword evidence="1" id="KW-0175">Coiled coil</keyword>
<evidence type="ECO:0000256" key="1">
    <source>
        <dbReference type="SAM" id="Coils"/>
    </source>
</evidence>
<name>A0ABD2J9Q9_9BILA</name>
<comment type="caution">
    <text evidence="3">The sequence shown here is derived from an EMBL/GenBank/DDBJ whole genome shotgun (WGS) entry which is preliminary data.</text>
</comment>
<dbReference type="InterPro" id="IPR019324">
    <property type="entry name" value="MPP6"/>
</dbReference>
<organism evidence="3 4">
    <name type="scientific">Heterodera trifolii</name>
    <dbReference type="NCBI Taxonomy" id="157864"/>
    <lineage>
        <taxon>Eukaryota</taxon>
        <taxon>Metazoa</taxon>
        <taxon>Ecdysozoa</taxon>
        <taxon>Nematoda</taxon>
        <taxon>Chromadorea</taxon>
        <taxon>Rhabditida</taxon>
        <taxon>Tylenchina</taxon>
        <taxon>Tylenchomorpha</taxon>
        <taxon>Tylenchoidea</taxon>
        <taxon>Heteroderidae</taxon>
        <taxon>Heteroderinae</taxon>
        <taxon>Heterodera</taxon>
    </lineage>
</organism>
<dbReference type="Pfam" id="PF10175">
    <property type="entry name" value="MPP6"/>
    <property type="match status" value="1"/>
</dbReference>
<dbReference type="PANTHER" id="PTHR13582:SF0">
    <property type="entry name" value="M-PHASE PHOSPHOPROTEIN 6"/>
    <property type="match status" value="1"/>
</dbReference>
<dbReference type="Proteomes" id="UP001620626">
    <property type="component" value="Unassembled WGS sequence"/>
</dbReference>
<feature type="region of interest" description="Disordered" evidence="2">
    <location>
        <begin position="115"/>
        <end position="193"/>
    </location>
</feature>
<proteinExistence type="predicted"/>
<sequence>MDSSSQRVNAVTKISADVLKMNFMKKTTIRIERQRKQNERERTKEQISAGKLEVLPPRHYPTVEHIDDDPNITLGGVMTEWRYSVLMDNLRFGRFSFKGQNPEVEKWMQFHERRRNGIEDEEEDEEEEEKREEEGEKRRGREEGELSDEEGDGSIVKLVEEVRNERPKRRDGRKRQTQKMGKRTDNKRRRRDN</sequence>
<accession>A0ABD2J9Q9</accession>
<gene>
    <name evidence="3" type="ORF">niasHT_020557</name>
</gene>
<dbReference type="EMBL" id="JBICBT010001024">
    <property type="protein sequence ID" value="KAL3087294.1"/>
    <property type="molecule type" value="Genomic_DNA"/>
</dbReference>